<dbReference type="AlphaFoldDB" id="A0A7G9S145"/>
<proteinExistence type="predicted"/>
<dbReference type="Proteomes" id="UP000515928">
    <property type="component" value="Chromosome"/>
</dbReference>
<name>A0A7G9S145_9FIRM</name>
<sequence>MLEKHYRTLKHIDSRFPEDMTVIVELPKTDQYQVVYFLIDLMDASNYDNIFLSRYLFSKIPEVWLVSNLPDLMNDIESSQHFDWNDEWLVRRMAEAMSFSGLLLDWTLKKASSSQDANVLEAVEEFQIYLPHGTNRYEVVIDLTVR</sequence>
<dbReference type="KEGG" id="eio:H9L01_04240"/>
<evidence type="ECO:0000313" key="1">
    <source>
        <dbReference type="EMBL" id="QNN61570.1"/>
    </source>
</evidence>
<accession>A0A7G9S145</accession>
<keyword evidence="2" id="KW-1185">Reference proteome</keyword>
<reference evidence="1 2" key="1">
    <citation type="submission" date="2020-08" db="EMBL/GenBank/DDBJ databases">
        <title>Genome sequence of Erysipelothrix inopinata DSM 15511T.</title>
        <authorList>
            <person name="Hyun D.-W."/>
            <person name="Bae J.-W."/>
        </authorList>
    </citation>
    <scope>NUCLEOTIDE SEQUENCE [LARGE SCALE GENOMIC DNA]</scope>
    <source>
        <strain evidence="1 2">DSM 15511</strain>
    </source>
</reference>
<organism evidence="1 2">
    <name type="scientific">Erysipelothrix inopinata</name>
    <dbReference type="NCBI Taxonomy" id="225084"/>
    <lineage>
        <taxon>Bacteria</taxon>
        <taxon>Bacillati</taxon>
        <taxon>Bacillota</taxon>
        <taxon>Erysipelotrichia</taxon>
        <taxon>Erysipelotrichales</taxon>
        <taxon>Erysipelotrichaceae</taxon>
        <taxon>Erysipelothrix</taxon>
    </lineage>
</organism>
<gene>
    <name evidence="1" type="ORF">H9L01_04240</name>
</gene>
<protein>
    <submittedName>
        <fullName evidence="1">Uncharacterized protein</fullName>
    </submittedName>
</protein>
<evidence type="ECO:0000313" key="2">
    <source>
        <dbReference type="Proteomes" id="UP000515928"/>
    </source>
</evidence>
<dbReference type="EMBL" id="CP060715">
    <property type="protein sequence ID" value="QNN61570.1"/>
    <property type="molecule type" value="Genomic_DNA"/>
</dbReference>
<dbReference type="RefSeq" id="WP_187534769.1">
    <property type="nucleotide sequence ID" value="NZ_CBCSHU010000003.1"/>
</dbReference>